<gene>
    <name evidence="1" type="ORF">RPERSI_LOCUS12160</name>
</gene>
<comment type="caution">
    <text evidence="1">The sequence shown here is derived from an EMBL/GenBank/DDBJ whole genome shotgun (WGS) entry which is preliminary data.</text>
</comment>
<organism evidence="1 2">
    <name type="scientific">Racocetra persica</name>
    <dbReference type="NCBI Taxonomy" id="160502"/>
    <lineage>
        <taxon>Eukaryota</taxon>
        <taxon>Fungi</taxon>
        <taxon>Fungi incertae sedis</taxon>
        <taxon>Mucoromycota</taxon>
        <taxon>Glomeromycotina</taxon>
        <taxon>Glomeromycetes</taxon>
        <taxon>Diversisporales</taxon>
        <taxon>Gigasporaceae</taxon>
        <taxon>Racocetra</taxon>
    </lineage>
</organism>
<keyword evidence="2" id="KW-1185">Reference proteome</keyword>
<reference evidence="1" key="1">
    <citation type="submission" date="2021-06" db="EMBL/GenBank/DDBJ databases">
        <authorList>
            <person name="Kallberg Y."/>
            <person name="Tangrot J."/>
            <person name="Rosling A."/>
        </authorList>
    </citation>
    <scope>NUCLEOTIDE SEQUENCE</scope>
    <source>
        <strain evidence="1">MA461A</strain>
    </source>
</reference>
<protein>
    <submittedName>
        <fullName evidence="1">14599_t:CDS:1</fullName>
    </submittedName>
</protein>
<proteinExistence type="predicted"/>
<dbReference type="EMBL" id="CAJVQC010025765">
    <property type="protein sequence ID" value="CAG8731020.1"/>
    <property type="molecule type" value="Genomic_DNA"/>
</dbReference>
<dbReference type="Proteomes" id="UP000789920">
    <property type="component" value="Unassembled WGS sequence"/>
</dbReference>
<evidence type="ECO:0000313" key="2">
    <source>
        <dbReference type="Proteomes" id="UP000789920"/>
    </source>
</evidence>
<name>A0ACA9Q1Y1_9GLOM</name>
<accession>A0ACA9Q1Y1</accession>
<feature type="non-terminal residue" evidence="1">
    <location>
        <position position="1"/>
    </location>
</feature>
<evidence type="ECO:0000313" key="1">
    <source>
        <dbReference type="EMBL" id="CAG8731020.1"/>
    </source>
</evidence>
<sequence length="153" mass="17843">PSINILQTKTFLEMPYKMVNISYKYVYTFLNQQKEYAKANRLLKKTIQLGLNIEPLAIQELTNFMKNFITKHTPNQKSPPKNPKTLLAKSYNILSSSDESDGFDSFDSNYDNNELDSQDIENINLSLIQNSIVHTKKAGYEKWYQKNQILYSF</sequence>